<protein>
    <submittedName>
        <fullName evidence="1">Putative cytoplasmic protein</fullName>
    </submittedName>
</protein>
<sequence length="89" mass="9677">MINAGANQDLSIKKCHLDRDREMPVSKAEALKFSKSNSQRKACYAPASMHEDCDKRIVQAHTLSKSSSLKAIADSSNHVYGSGNEPAEA</sequence>
<gene>
    <name evidence="1" type="ORF">NCTC6754_03867</name>
</gene>
<proteinExistence type="predicted"/>
<reference evidence="1 2" key="1">
    <citation type="submission" date="2018-12" db="EMBL/GenBank/DDBJ databases">
        <authorList>
            <consortium name="Pathogen Informatics"/>
        </authorList>
    </citation>
    <scope>NUCLEOTIDE SEQUENCE [LARGE SCALE GENOMIC DNA]</scope>
    <source>
        <strain evidence="1 2">NCTC6754</strain>
    </source>
</reference>
<dbReference type="Proteomes" id="UP000269208">
    <property type="component" value="Chromosome"/>
</dbReference>
<name>A0A3S4LT49_SALET</name>
<dbReference type="EMBL" id="LR134190">
    <property type="protein sequence ID" value="VEB55504.1"/>
    <property type="molecule type" value="Genomic_DNA"/>
</dbReference>
<evidence type="ECO:0000313" key="1">
    <source>
        <dbReference type="EMBL" id="VEB55504.1"/>
    </source>
</evidence>
<organism evidence="1 2">
    <name type="scientific">Salmonella enterica I</name>
    <dbReference type="NCBI Taxonomy" id="59201"/>
    <lineage>
        <taxon>Bacteria</taxon>
        <taxon>Pseudomonadati</taxon>
        <taxon>Pseudomonadota</taxon>
        <taxon>Gammaproteobacteria</taxon>
        <taxon>Enterobacterales</taxon>
        <taxon>Enterobacteriaceae</taxon>
        <taxon>Salmonella</taxon>
    </lineage>
</organism>
<accession>A0A3S4LT49</accession>
<dbReference type="AlphaFoldDB" id="A0A3S4LT49"/>
<evidence type="ECO:0000313" key="2">
    <source>
        <dbReference type="Proteomes" id="UP000269208"/>
    </source>
</evidence>